<proteinExistence type="predicted"/>
<dbReference type="SUPFAM" id="SSF53597">
    <property type="entry name" value="Dihydrofolate reductase-like"/>
    <property type="match status" value="1"/>
</dbReference>
<name>A0A9X3ZHF1_9HYPH</name>
<dbReference type="EMBL" id="JAPJZI010000001">
    <property type="protein sequence ID" value="MDA5399532.1"/>
    <property type="molecule type" value="Genomic_DNA"/>
</dbReference>
<dbReference type="Pfam" id="PF01872">
    <property type="entry name" value="RibD_C"/>
    <property type="match status" value="1"/>
</dbReference>
<evidence type="ECO:0000313" key="2">
    <source>
        <dbReference type="EMBL" id="MDA5399532.1"/>
    </source>
</evidence>
<keyword evidence="3" id="KW-1185">Reference proteome</keyword>
<evidence type="ECO:0000313" key="3">
    <source>
        <dbReference type="Proteomes" id="UP001151234"/>
    </source>
</evidence>
<dbReference type="AlphaFoldDB" id="A0A9X3ZHF1"/>
<dbReference type="Gene3D" id="3.40.430.10">
    <property type="entry name" value="Dihydrofolate Reductase, subunit A"/>
    <property type="match status" value="1"/>
</dbReference>
<dbReference type="GO" id="GO:0008703">
    <property type="term" value="F:5-amino-6-(5-phosphoribosylamino)uracil reductase activity"/>
    <property type="evidence" value="ECO:0007669"/>
    <property type="project" value="InterPro"/>
</dbReference>
<dbReference type="PANTHER" id="PTHR38011:SF11">
    <property type="entry name" value="2,5-DIAMINO-6-RIBOSYLAMINO-4(3H)-PYRIMIDINONE 5'-PHOSPHATE REDUCTASE"/>
    <property type="match status" value="1"/>
</dbReference>
<feature type="domain" description="Bacterial bifunctional deaminase-reductase C-terminal" evidence="1">
    <location>
        <begin position="2"/>
        <end position="169"/>
    </location>
</feature>
<dbReference type="RefSeq" id="WP_267990961.1">
    <property type="nucleotide sequence ID" value="NZ_JAPJZI010000001.1"/>
</dbReference>
<gene>
    <name evidence="2" type="ORF">OQ273_13190</name>
</gene>
<dbReference type="GO" id="GO:0009231">
    <property type="term" value="P:riboflavin biosynthetic process"/>
    <property type="evidence" value="ECO:0007669"/>
    <property type="project" value="InterPro"/>
</dbReference>
<accession>A0A9X3ZHF1</accession>
<dbReference type="InterPro" id="IPR024072">
    <property type="entry name" value="DHFR-like_dom_sf"/>
</dbReference>
<evidence type="ECO:0000259" key="1">
    <source>
        <dbReference type="Pfam" id="PF01872"/>
    </source>
</evidence>
<organism evidence="2 3">
    <name type="scientific">Hoeflea prorocentri</name>
    <dbReference type="NCBI Taxonomy" id="1922333"/>
    <lineage>
        <taxon>Bacteria</taxon>
        <taxon>Pseudomonadati</taxon>
        <taxon>Pseudomonadota</taxon>
        <taxon>Alphaproteobacteria</taxon>
        <taxon>Hyphomicrobiales</taxon>
        <taxon>Rhizobiaceae</taxon>
        <taxon>Hoeflea</taxon>
    </lineage>
</organism>
<protein>
    <submittedName>
        <fullName evidence="2">Dihydrofolate reductase family protein</fullName>
    </submittedName>
</protein>
<dbReference type="InterPro" id="IPR002734">
    <property type="entry name" value="RibDG_C"/>
</dbReference>
<dbReference type="InterPro" id="IPR050765">
    <property type="entry name" value="Riboflavin_Biosynth_HTPR"/>
</dbReference>
<reference evidence="2" key="1">
    <citation type="submission" date="2022-11" db="EMBL/GenBank/DDBJ databases">
        <title>Draft genome sequence of Hoeflea poritis E7-10 and Hoeflea prorocentri PM5-8, separated from scleractinian coral Porites lutea and marine dinoflagellate.</title>
        <authorList>
            <person name="Zhang G."/>
            <person name="Wei Q."/>
            <person name="Cai L."/>
        </authorList>
    </citation>
    <scope>NUCLEOTIDE SEQUENCE</scope>
    <source>
        <strain evidence="2">PM5-8</strain>
    </source>
</reference>
<comment type="caution">
    <text evidence="2">The sequence shown here is derived from an EMBL/GenBank/DDBJ whole genome shotgun (WGS) entry which is preliminary data.</text>
</comment>
<dbReference type="Proteomes" id="UP001151234">
    <property type="component" value="Unassembled WGS sequence"/>
</dbReference>
<dbReference type="PANTHER" id="PTHR38011">
    <property type="entry name" value="DIHYDROFOLATE REDUCTASE FAMILY PROTEIN (AFU_ORTHOLOGUE AFUA_8G06820)"/>
    <property type="match status" value="1"/>
</dbReference>
<sequence>MPSIIYDVAVSVDGYISGPDGDISGFAHEGAVVDDYQARLATYGIAIMGRHTYEFGYRFGLTPGQNPYPHMDTIVFSQSIALPADGDVRVIDGPVGPALQELIERSDTPIYLCGGGAFAGALLELGFIDVLRLKRAPILLGGGVSLFGASKAAPLLTCLETRPYDNGYLFQEYRLDRPAD</sequence>